<comment type="caution">
    <text evidence="3">The sequence shown here is derived from an EMBL/GenBank/DDBJ whole genome shotgun (WGS) entry which is preliminary data.</text>
</comment>
<evidence type="ECO:0000256" key="2">
    <source>
        <dbReference type="SAM" id="Phobius"/>
    </source>
</evidence>
<reference evidence="3 4" key="1">
    <citation type="journal article" date="2017" name="Poromechanics V (2013)">
        <title>Genomic Characterization of the Arsenic-Tolerant Actinobacterium, &lt;i&gt;Rhodococcus erythropolis&lt;/i&gt; S43.</title>
        <authorList>
            <person name="Retamal-Morales G."/>
            <person name="Mehnert M."/>
            <person name="Schwabe R."/>
            <person name="Tischler D."/>
            <person name="Schloemann M."/>
            <person name="Levican G.J."/>
        </authorList>
    </citation>
    <scope>NUCLEOTIDE SEQUENCE [LARGE SCALE GENOMIC DNA]</scope>
    <source>
        <strain evidence="3 4">S43</strain>
    </source>
</reference>
<feature type="compositionally biased region" description="Low complexity" evidence="1">
    <location>
        <begin position="279"/>
        <end position="295"/>
    </location>
</feature>
<feature type="region of interest" description="Disordered" evidence="1">
    <location>
        <begin position="265"/>
        <end position="303"/>
    </location>
</feature>
<dbReference type="EMBL" id="MRBO01000442">
    <property type="protein sequence ID" value="KAB2584403.1"/>
    <property type="molecule type" value="Genomic_DNA"/>
</dbReference>
<feature type="transmembrane region" description="Helical" evidence="2">
    <location>
        <begin position="61"/>
        <end position="79"/>
    </location>
</feature>
<evidence type="ECO:0000313" key="3">
    <source>
        <dbReference type="EMBL" id="KAB2584403.1"/>
    </source>
</evidence>
<name>A0A5N5E2X8_RHOER</name>
<evidence type="ECO:0000313" key="4">
    <source>
        <dbReference type="Proteomes" id="UP000325576"/>
    </source>
</evidence>
<gene>
    <name evidence="3" type="ORF">BS297_15810</name>
</gene>
<keyword evidence="2" id="KW-0472">Membrane</keyword>
<feature type="transmembrane region" description="Helical" evidence="2">
    <location>
        <begin position="29"/>
        <end position="49"/>
    </location>
</feature>
<proteinExistence type="predicted"/>
<keyword evidence="2" id="KW-0812">Transmembrane</keyword>
<sequence length="303" mass="33548">MIHENVDKDPDLKKASDFRSARRSPGVRAAIALVLTLIFIGVVIVLVYWQEAWGPNQWGNVGTWVAGGATVAAVVVAVWQTRNANEQARAAEKRSDKDIETRRIADLRAREYAATSTIMKSVSSMITEVYTYNDSGYNNVPIIAMFQRDDSYLQQISHKNELRRQHNEGVINIRLALLQIESRPLYQAGAQVISTAMDLRKVIFPDDGEINSEDAVELTETLNTANLSFQKIAEYRFRHPTELPADELPVSFGNLDEIADEPALFDAARKQDTPLSEDAGTTETTPGAQTQATGGVNNPAFPE</sequence>
<protein>
    <submittedName>
        <fullName evidence="3">Uncharacterized protein</fullName>
    </submittedName>
</protein>
<keyword evidence="2" id="KW-1133">Transmembrane helix</keyword>
<dbReference type="AlphaFoldDB" id="A0A5N5E2X8"/>
<dbReference type="Proteomes" id="UP000325576">
    <property type="component" value="Unassembled WGS sequence"/>
</dbReference>
<accession>A0A5N5E2X8</accession>
<organism evidence="3 4">
    <name type="scientific">Rhodococcus erythropolis</name>
    <name type="common">Arthrobacter picolinophilus</name>
    <dbReference type="NCBI Taxonomy" id="1833"/>
    <lineage>
        <taxon>Bacteria</taxon>
        <taxon>Bacillati</taxon>
        <taxon>Actinomycetota</taxon>
        <taxon>Actinomycetes</taxon>
        <taxon>Mycobacteriales</taxon>
        <taxon>Nocardiaceae</taxon>
        <taxon>Rhodococcus</taxon>
        <taxon>Rhodococcus erythropolis group</taxon>
    </lineage>
</organism>
<evidence type="ECO:0000256" key="1">
    <source>
        <dbReference type="SAM" id="MobiDB-lite"/>
    </source>
</evidence>